<keyword evidence="3" id="KW-1185">Reference proteome</keyword>
<dbReference type="Proteomes" id="UP000238924">
    <property type="component" value="Unassembled WGS sequence"/>
</dbReference>
<protein>
    <submittedName>
        <fullName evidence="2">Uncharacterized protein</fullName>
    </submittedName>
</protein>
<comment type="caution">
    <text evidence="2">The sequence shown here is derived from an EMBL/GenBank/DDBJ whole genome shotgun (WGS) entry which is preliminary data.</text>
</comment>
<keyword evidence="1" id="KW-0812">Transmembrane</keyword>
<sequence length="201" mass="25197">MKKLSISGLVYAFIIMQNNLYCFDLIDDAFDFIEDIGKLVGIIFMIAAVMYFIKKFLKDDRTSGSIKRNDDERNYRRRRGYYDDDYEDYDDRRTRRYDDEDDRRMRRYDDEDDRRTRRYDDEDDRRTRRYDDEDDRRIRRYDNCDRDVRKKTSDGQYEYDLRDYDRREKRLPNKIDDDPRYEKVYELKPEYKLKSNSNKKK</sequence>
<keyword evidence="1" id="KW-1133">Transmembrane helix</keyword>
<keyword evidence="1" id="KW-0472">Membrane</keyword>
<evidence type="ECO:0000313" key="3">
    <source>
        <dbReference type="Proteomes" id="UP000238924"/>
    </source>
</evidence>
<organism evidence="2 3">
    <name type="scientific">Brachyspira murdochii</name>
    <dbReference type="NCBI Taxonomy" id="84378"/>
    <lineage>
        <taxon>Bacteria</taxon>
        <taxon>Pseudomonadati</taxon>
        <taxon>Spirochaetota</taxon>
        <taxon>Spirochaetia</taxon>
        <taxon>Brachyspirales</taxon>
        <taxon>Brachyspiraceae</taxon>
        <taxon>Brachyspira</taxon>
    </lineage>
</organism>
<feature type="transmembrane region" description="Helical" evidence="1">
    <location>
        <begin position="32"/>
        <end position="53"/>
    </location>
</feature>
<gene>
    <name evidence="2" type="ORF">DJ52_12105</name>
</gene>
<reference evidence="2 3" key="1">
    <citation type="submission" date="2014-04" db="EMBL/GenBank/DDBJ databases">
        <title>Whole genome sequence of 'Brachyspira hampsonii' D13-03603F2.</title>
        <authorList>
            <person name="Patterson A.H."/>
            <person name="Chaban B."/>
            <person name="Fernando C."/>
            <person name="Harding J.C."/>
            <person name="Hill J.E."/>
        </authorList>
    </citation>
    <scope>NUCLEOTIDE SEQUENCE [LARGE SCALE GENOMIC DNA]</scope>
    <source>
        <strain evidence="2 3">D13-03603F2</strain>
    </source>
</reference>
<proteinExistence type="predicted"/>
<name>A0ABX5B4Q9_9SPIR</name>
<dbReference type="RefSeq" id="WP_104618987.1">
    <property type="nucleotide sequence ID" value="NZ_JJMJ01000224.1"/>
</dbReference>
<dbReference type="EMBL" id="JJMJ01000224">
    <property type="protein sequence ID" value="PPS21167.1"/>
    <property type="molecule type" value="Genomic_DNA"/>
</dbReference>
<evidence type="ECO:0000256" key="1">
    <source>
        <dbReference type="SAM" id="Phobius"/>
    </source>
</evidence>
<evidence type="ECO:0000313" key="2">
    <source>
        <dbReference type="EMBL" id="PPS21167.1"/>
    </source>
</evidence>
<accession>A0ABX5B4Q9</accession>